<evidence type="ECO:0000313" key="4">
    <source>
        <dbReference type="EMBL" id="GEU58577.1"/>
    </source>
</evidence>
<keyword evidence="1" id="KW-0862">Zinc</keyword>
<evidence type="ECO:0000256" key="1">
    <source>
        <dbReference type="PROSITE-ProRule" id="PRU00047"/>
    </source>
</evidence>
<dbReference type="AlphaFoldDB" id="A0A6L2LCC3"/>
<protein>
    <submittedName>
        <fullName evidence="4">Zinc finger, CCHC-type</fullName>
    </submittedName>
</protein>
<sequence>MGRGHEQRTQSIGSQQDLGTCTAMRNMASNFAKLDKFKGVDFRRWQKKMHFLLSSMSVVYVLTTSIPDDGDDATAKYMAEDASSKKLLVSNFSNYKITYSRPVMEQYNELLGILKSHLRIEESLRMQDSDKPKGNNVASPLVVNMVEHNNSSRYNDNKGKCKHHDNTKADPNKKSKVTCWKCRKHGHLKKDCKGGKVGNKANGSGTNVSVDGSTNSLKVSINSIIESRDAIFNENKFSSVLRPSFKILNRTEDIGGSVVLEEVTKEVVTQQPKPELKKGKMNRTPKDFRPKFHLYLIKGTRDEVSDQQSCCFNVEDEPKTFNEAMKS</sequence>
<name>A0A6L2LCC3_TANCI</name>
<organism evidence="4">
    <name type="scientific">Tanacetum cinerariifolium</name>
    <name type="common">Dalmatian daisy</name>
    <name type="synonym">Chrysanthemum cinerariifolium</name>
    <dbReference type="NCBI Taxonomy" id="118510"/>
    <lineage>
        <taxon>Eukaryota</taxon>
        <taxon>Viridiplantae</taxon>
        <taxon>Streptophyta</taxon>
        <taxon>Embryophyta</taxon>
        <taxon>Tracheophyta</taxon>
        <taxon>Spermatophyta</taxon>
        <taxon>Magnoliopsida</taxon>
        <taxon>eudicotyledons</taxon>
        <taxon>Gunneridae</taxon>
        <taxon>Pentapetalae</taxon>
        <taxon>asterids</taxon>
        <taxon>campanulids</taxon>
        <taxon>Asterales</taxon>
        <taxon>Asteraceae</taxon>
        <taxon>Asteroideae</taxon>
        <taxon>Anthemideae</taxon>
        <taxon>Anthemidinae</taxon>
        <taxon>Tanacetum</taxon>
    </lineage>
</organism>
<accession>A0A6L2LCC3</accession>
<dbReference type="PANTHER" id="PTHR47592:SF29">
    <property type="entry name" value="ZINC FINGER, CCHC-TYPE"/>
    <property type="match status" value="1"/>
</dbReference>
<feature type="domain" description="CCHC-type" evidence="3">
    <location>
        <begin position="179"/>
        <end position="193"/>
    </location>
</feature>
<comment type="caution">
    <text evidence="4">The sequence shown here is derived from an EMBL/GenBank/DDBJ whole genome shotgun (WGS) entry which is preliminary data.</text>
</comment>
<dbReference type="InterPro" id="IPR001878">
    <property type="entry name" value="Znf_CCHC"/>
</dbReference>
<proteinExistence type="predicted"/>
<keyword evidence="1" id="KW-0479">Metal-binding</keyword>
<keyword evidence="1" id="KW-0863">Zinc-finger</keyword>
<dbReference type="EMBL" id="BKCJ010004026">
    <property type="protein sequence ID" value="GEU58577.1"/>
    <property type="molecule type" value="Genomic_DNA"/>
</dbReference>
<dbReference type="GO" id="GO:0008270">
    <property type="term" value="F:zinc ion binding"/>
    <property type="evidence" value="ECO:0007669"/>
    <property type="project" value="UniProtKB-KW"/>
</dbReference>
<evidence type="ECO:0000259" key="3">
    <source>
        <dbReference type="PROSITE" id="PS50158"/>
    </source>
</evidence>
<evidence type="ECO:0000256" key="2">
    <source>
        <dbReference type="SAM" id="MobiDB-lite"/>
    </source>
</evidence>
<dbReference type="PANTHER" id="PTHR47592">
    <property type="entry name" value="PBF68 PROTEIN"/>
    <property type="match status" value="1"/>
</dbReference>
<dbReference type="PROSITE" id="PS50158">
    <property type="entry name" value="ZF_CCHC"/>
    <property type="match status" value="1"/>
</dbReference>
<feature type="region of interest" description="Disordered" evidence="2">
    <location>
        <begin position="152"/>
        <end position="173"/>
    </location>
</feature>
<dbReference type="GO" id="GO:0003676">
    <property type="term" value="F:nucleic acid binding"/>
    <property type="evidence" value="ECO:0007669"/>
    <property type="project" value="InterPro"/>
</dbReference>
<feature type="compositionally biased region" description="Basic and acidic residues" evidence="2">
    <location>
        <begin position="155"/>
        <end position="173"/>
    </location>
</feature>
<reference evidence="4" key="1">
    <citation type="journal article" date="2019" name="Sci. Rep.">
        <title>Draft genome of Tanacetum cinerariifolium, the natural source of mosquito coil.</title>
        <authorList>
            <person name="Yamashiro T."/>
            <person name="Shiraishi A."/>
            <person name="Satake H."/>
            <person name="Nakayama K."/>
        </authorList>
    </citation>
    <scope>NUCLEOTIDE SEQUENCE</scope>
</reference>
<dbReference type="Pfam" id="PF00098">
    <property type="entry name" value="zf-CCHC"/>
    <property type="match status" value="1"/>
</dbReference>
<gene>
    <name evidence="4" type="ORF">Tci_030555</name>
</gene>